<reference evidence="1 2" key="1">
    <citation type="submission" date="2013-09" db="EMBL/GenBank/DDBJ databases">
        <title>Whole genome shotgun sequence of Vibrio azureus NBRC 104587.</title>
        <authorList>
            <person name="Isaki S."/>
            <person name="Hosoyama A."/>
            <person name="Numata M."/>
            <person name="Hashimoto M."/>
            <person name="Hosoyama Y."/>
            <person name="Tsuchikane K."/>
            <person name="Noguchi M."/>
            <person name="Hirakata S."/>
            <person name="Ichikawa N."/>
            <person name="Ohji S."/>
            <person name="Yamazoe A."/>
            <person name="Fujita N."/>
        </authorList>
    </citation>
    <scope>NUCLEOTIDE SEQUENCE [LARGE SCALE GENOMIC DNA]</scope>
    <source>
        <strain evidence="1 2">NBRC 104587</strain>
    </source>
</reference>
<gene>
    <name evidence="1" type="ORF">VAZ01S_085_00030</name>
</gene>
<evidence type="ECO:0000313" key="2">
    <source>
        <dbReference type="Proteomes" id="UP000016567"/>
    </source>
</evidence>
<organism evidence="1 2">
    <name type="scientific">Vibrio azureus NBRC 104587</name>
    <dbReference type="NCBI Taxonomy" id="1219077"/>
    <lineage>
        <taxon>Bacteria</taxon>
        <taxon>Pseudomonadati</taxon>
        <taxon>Pseudomonadota</taxon>
        <taxon>Gammaproteobacteria</taxon>
        <taxon>Vibrionales</taxon>
        <taxon>Vibrionaceae</taxon>
        <taxon>Vibrio</taxon>
    </lineage>
</organism>
<proteinExistence type="predicted"/>
<dbReference type="EMBL" id="BATL01000085">
    <property type="protein sequence ID" value="GAD77657.1"/>
    <property type="molecule type" value="Genomic_DNA"/>
</dbReference>
<sequence>MVFTICRLRSNGCSLIAFAKGVILEATIVPPHSNLPTKKEIDHIGALKVYLGMIDGKIVKANLYGFSILKLIHEHLVLDF</sequence>
<evidence type="ECO:0000313" key="1">
    <source>
        <dbReference type="EMBL" id="GAD77657.1"/>
    </source>
</evidence>
<accession>U3AWQ8</accession>
<dbReference type="STRING" id="1219077.VAZ01S_085_00030"/>
<name>U3AWQ8_9VIBR</name>
<dbReference type="AlphaFoldDB" id="U3AWQ8"/>
<comment type="caution">
    <text evidence="1">The sequence shown here is derived from an EMBL/GenBank/DDBJ whole genome shotgun (WGS) entry which is preliminary data.</text>
</comment>
<keyword evidence="2" id="KW-1185">Reference proteome</keyword>
<dbReference type="RefSeq" id="WP_021711394.1">
    <property type="nucleotide sequence ID" value="NZ_BAOB01000098.1"/>
</dbReference>
<dbReference type="Proteomes" id="UP000016567">
    <property type="component" value="Unassembled WGS sequence"/>
</dbReference>
<protein>
    <submittedName>
        <fullName evidence="1">Uncharacterized protein</fullName>
    </submittedName>
</protein>